<evidence type="ECO:0000256" key="3">
    <source>
        <dbReference type="PROSITE-ProRule" id="PRU00023"/>
    </source>
</evidence>
<name>A0AAV2QLY2_MEGNR</name>
<organism evidence="4 5">
    <name type="scientific">Meganyctiphanes norvegica</name>
    <name type="common">Northern krill</name>
    <name type="synonym">Thysanopoda norvegica</name>
    <dbReference type="NCBI Taxonomy" id="48144"/>
    <lineage>
        <taxon>Eukaryota</taxon>
        <taxon>Metazoa</taxon>
        <taxon>Ecdysozoa</taxon>
        <taxon>Arthropoda</taxon>
        <taxon>Crustacea</taxon>
        <taxon>Multicrustacea</taxon>
        <taxon>Malacostraca</taxon>
        <taxon>Eumalacostraca</taxon>
        <taxon>Eucarida</taxon>
        <taxon>Euphausiacea</taxon>
        <taxon>Euphausiidae</taxon>
        <taxon>Meganyctiphanes</taxon>
    </lineage>
</organism>
<dbReference type="InterPro" id="IPR002110">
    <property type="entry name" value="Ankyrin_rpt"/>
</dbReference>
<reference evidence="4 5" key="1">
    <citation type="submission" date="2024-05" db="EMBL/GenBank/DDBJ databases">
        <authorList>
            <person name="Wallberg A."/>
        </authorList>
    </citation>
    <scope>NUCLEOTIDE SEQUENCE [LARGE SCALE GENOMIC DNA]</scope>
</reference>
<gene>
    <name evidence="4" type="ORF">MNOR_LOCUS13666</name>
</gene>
<dbReference type="Pfam" id="PF12796">
    <property type="entry name" value="Ank_2"/>
    <property type="match status" value="1"/>
</dbReference>
<dbReference type="PROSITE" id="PS50088">
    <property type="entry name" value="ANK_REPEAT"/>
    <property type="match status" value="2"/>
</dbReference>
<dbReference type="PANTHER" id="PTHR24198:SF165">
    <property type="entry name" value="ANKYRIN REPEAT-CONTAINING PROTEIN-RELATED"/>
    <property type="match status" value="1"/>
</dbReference>
<protein>
    <submittedName>
        <fullName evidence="4">Uncharacterized protein</fullName>
    </submittedName>
</protein>
<dbReference type="SUPFAM" id="SSF48403">
    <property type="entry name" value="Ankyrin repeat"/>
    <property type="match status" value="1"/>
</dbReference>
<comment type="caution">
    <text evidence="4">The sequence shown here is derived from an EMBL/GenBank/DDBJ whole genome shotgun (WGS) entry which is preliminary data.</text>
</comment>
<keyword evidence="5" id="KW-1185">Reference proteome</keyword>
<dbReference type="SMART" id="SM00248">
    <property type="entry name" value="ANK"/>
    <property type="match status" value="3"/>
</dbReference>
<dbReference type="PANTHER" id="PTHR24198">
    <property type="entry name" value="ANKYRIN REPEAT AND PROTEIN KINASE DOMAIN-CONTAINING PROTEIN"/>
    <property type="match status" value="1"/>
</dbReference>
<dbReference type="InterPro" id="IPR036770">
    <property type="entry name" value="Ankyrin_rpt-contain_sf"/>
</dbReference>
<evidence type="ECO:0000256" key="1">
    <source>
        <dbReference type="ARBA" id="ARBA00022737"/>
    </source>
</evidence>
<keyword evidence="1" id="KW-0677">Repeat</keyword>
<evidence type="ECO:0000313" key="5">
    <source>
        <dbReference type="Proteomes" id="UP001497623"/>
    </source>
</evidence>
<proteinExistence type="predicted"/>
<dbReference type="PROSITE" id="PS50297">
    <property type="entry name" value="ANK_REP_REGION"/>
    <property type="match status" value="2"/>
</dbReference>
<dbReference type="Gene3D" id="1.25.40.20">
    <property type="entry name" value="Ankyrin repeat-containing domain"/>
    <property type="match status" value="1"/>
</dbReference>
<dbReference type="Proteomes" id="UP001497623">
    <property type="component" value="Unassembled WGS sequence"/>
</dbReference>
<keyword evidence="2 3" id="KW-0040">ANK repeat</keyword>
<dbReference type="EMBL" id="CAXKWB010007908">
    <property type="protein sequence ID" value="CAL4088938.1"/>
    <property type="molecule type" value="Genomic_DNA"/>
</dbReference>
<accession>A0AAV2QLY2</accession>
<evidence type="ECO:0000313" key="4">
    <source>
        <dbReference type="EMBL" id="CAL4088938.1"/>
    </source>
</evidence>
<dbReference type="AlphaFoldDB" id="A0AAV2QLY2"/>
<evidence type="ECO:0000256" key="2">
    <source>
        <dbReference type="ARBA" id="ARBA00023043"/>
    </source>
</evidence>
<feature type="repeat" description="ANK" evidence="3">
    <location>
        <begin position="80"/>
        <end position="112"/>
    </location>
</feature>
<feature type="repeat" description="ANK" evidence="3">
    <location>
        <begin position="47"/>
        <end position="79"/>
    </location>
</feature>
<sequence length="140" mass="15424">MQAGARTDLQDNNGYMALSSAARSGHHEVVEQILSHDPNCKDAADDRGYTALHCAARSGHHLVVEVLIKHNCSKNALIHSGETALHLAARSGHKEVINTLIQSDIDISIKDSKSKTARDYLSKDKENYIEKLALERNKKV</sequence>